<dbReference type="InterPro" id="IPR039703">
    <property type="entry name" value="Nta1"/>
</dbReference>
<name>A0AAE0FQY7_9CHLO</name>
<dbReference type="GO" id="GO:0030163">
    <property type="term" value="P:protein catabolic process"/>
    <property type="evidence" value="ECO:0007669"/>
    <property type="project" value="TreeGrafter"/>
</dbReference>
<feature type="domain" description="CN hydrolase" evidence="1">
    <location>
        <begin position="7"/>
        <end position="284"/>
    </location>
</feature>
<dbReference type="InterPro" id="IPR036526">
    <property type="entry name" value="C-N_Hydrolase_sf"/>
</dbReference>
<dbReference type="Pfam" id="PF00795">
    <property type="entry name" value="CN_hydrolase"/>
    <property type="match status" value="1"/>
</dbReference>
<comment type="caution">
    <text evidence="2">The sequence shown here is derived from an EMBL/GenBank/DDBJ whole genome shotgun (WGS) entry which is preliminary data.</text>
</comment>
<organism evidence="2 3">
    <name type="scientific">Cymbomonas tetramitiformis</name>
    <dbReference type="NCBI Taxonomy" id="36881"/>
    <lineage>
        <taxon>Eukaryota</taxon>
        <taxon>Viridiplantae</taxon>
        <taxon>Chlorophyta</taxon>
        <taxon>Pyramimonadophyceae</taxon>
        <taxon>Pyramimonadales</taxon>
        <taxon>Pyramimonadaceae</taxon>
        <taxon>Cymbomonas</taxon>
    </lineage>
</organism>
<accession>A0AAE0FQY7</accession>
<protein>
    <recommendedName>
        <fullName evidence="1">CN hydrolase domain-containing protein</fullName>
    </recommendedName>
</protein>
<dbReference type="Gene3D" id="3.60.110.10">
    <property type="entry name" value="Carbon-nitrogen hydrolase"/>
    <property type="match status" value="1"/>
</dbReference>
<dbReference type="GO" id="GO:0070773">
    <property type="term" value="F:protein-N-terminal glutamine amidohydrolase activity"/>
    <property type="evidence" value="ECO:0007669"/>
    <property type="project" value="InterPro"/>
</dbReference>
<dbReference type="PANTHER" id="PTHR11750">
    <property type="entry name" value="PROTEIN N-TERMINAL AMIDASE"/>
    <property type="match status" value="1"/>
</dbReference>
<reference evidence="2 3" key="1">
    <citation type="journal article" date="2015" name="Genome Biol. Evol.">
        <title>Comparative Genomics of a Bacterivorous Green Alga Reveals Evolutionary Causalities and Consequences of Phago-Mixotrophic Mode of Nutrition.</title>
        <authorList>
            <person name="Burns J.A."/>
            <person name="Paasch A."/>
            <person name="Narechania A."/>
            <person name="Kim E."/>
        </authorList>
    </citation>
    <scope>NUCLEOTIDE SEQUENCE [LARGE SCALE GENOMIC DNA]</scope>
    <source>
        <strain evidence="2 3">PLY_AMNH</strain>
    </source>
</reference>
<keyword evidence="3" id="KW-1185">Reference proteome</keyword>
<dbReference type="PROSITE" id="PS50263">
    <property type="entry name" value="CN_HYDROLASE"/>
    <property type="match status" value="1"/>
</dbReference>
<dbReference type="PANTHER" id="PTHR11750:SF26">
    <property type="entry name" value="PROTEIN N-TERMINAL AMIDASE"/>
    <property type="match status" value="1"/>
</dbReference>
<gene>
    <name evidence="2" type="ORF">CYMTET_26857</name>
</gene>
<dbReference type="GO" id="GO:0008418">
    <property type="term" value="F:protein-N-terminal asparagine amidohydrolase activity"/>
    <property type="evidence" value="ECO:0007669"/>
    <property type="project" value="InterPro"/>
</dbReference>
<dbReference type="SUPFAM" id="SSF56317">
    <property type="entry name" value="Carbon-nitrogen hydrolase"/>
    <property type="match status" value="1"/>
</dbReference>
<evidence type="ECO:0000313" key="2">
    <source>
        <dbReference type="EMBL" id="KAK3264404.1"/>
    </source>
</evidence>
<dbReference type="Proteomes" id="UP001190700">
    <property type="component" value="Unassembled WGS sequence"/>
</dbReference>
<evidence type="ECO:0000259" key="1">
    <source>
        <dbReference type="PROSITE" id="PS50263"/>
    </source>
</evidence>
<dbReference type="EMBL" id="LGRX02014575">
    <property type="protein sequence ID" value="KAK3264404.1"/>
    <property type="molecule type" value="Genomic_DNA"/>
</dbReference>
<dbReference type="AlphaFoldDB" id="A0AAE0FQY7"/>
<evidence type="ECO:0000313" key="3">
    <source>
        <dbReference type="Proteomes" id="UP001190700"/>
    </source>
</evidence>
<dbReference type="InterPro" id="IPR003010">
    <property type="entry name" value="C-N_Hydrolase"/>
</dbReference>
<sequence>MKCERVLKAAVLQMSPVYENPTASMARADQLLAQFSADDGLDLLVLPEMAFVGYTFGDREHIAPLLENENGPTCTWCKRNAQNLRCVVACGFCRVVGEGDSRECYNSMVVVGPTGDILAIHDKHHLFVTDKTWADEGKSFTAIDLPHLGIRVGLGICMDINPYEFEAPFTDFEFANFQKQEEVDVILFSSAWCNVNPEDSIVEPPPPDLTSTLNYWGTRLSPLIHHPVHFVCADRVGKESMECLGKEGETTFCGCSCIIDLGAARVLGVLDTVVEAVLVQEIKAGVPQRLPNLHL</sequence>
<proteinExistence type="predicted"/>